<feature type="transmembrane region" description="Helical" evidence="7">
    <location>
        <begin position="37"/>
        <end position="55"/>
    </location>
</feature>
<protein>
    <recommendedName>
        <fullName evidence="8">Type II secretion system protein GspF domain-containing protein</fullName>
    </recommendedName>
</protein>
<dbReference type="PANTHER" id="PTHR35007">
    <property type="entry name" value="INTEGRAL MEMBRANE PROTEIN-RELATED"/>
    <property type="match status" value="1"/>
</dbReference>
<evidence type="ECO:0000256" key="5">
    <source>
        <dbReference type="ARBA" id="ARBA00023136"/>
    </source>
</evidence>
<evidence type="ECO:0000256" key="4">
    <source>
        <dbReference type="ARBA" id="ARBA00022989"/>
    </source>
</evidence>
<evidence type="ECO:0000313" key="10">
    <source>
        <dbReference type="Proteomes" id="UP000271678"/>
    </source>
</evidence>
<feature type="transmembrane region" description="Helical" evidence="7">
    <location>
        <begin position="215"/>
        <end position="232"/>
    </location>
</feature>
<reference evidence="9 10" key="1">
    <citation type="submission" date="2018-11" db="EMBL/GenBank/DDBJ databases">
        <title>Draft genome of Simplicispira Flexivirga sp. BO-16.</title>
        <authorList>
            <person name="Im W.T."/>
        </authorList>
    </citation>
    <scope>NUCLEOTIDE SEQUENCE [LARGE SCALE GENOMIC DNA]</scope>
    <source>
        <strain evidence="9 10">BO-16</strain>
    </source>
</reference>
<gene>
    <name evidence="9" type="ORF">EFY87_18090</name>
</gene>
<feature type="domain" description="Type II secretion system protein GspF" evidence="8">
    <location>
        <begin position="102"/>
        <end position="226"/>
    </location>
</feature>
<keyword evidence="10" id="KW-1185">Reference proteome</keyword>
<dbReference type="InterPro" id="IPR018076">
    <property type="entry name" value="T2SS_GspF_dom"/>
</dbReference>
<proteinExistence type="predicted"/>
<sequence length="275" mass="29095">MVRRALGRHTGDAAGRRRSARHDRPGRPRRTAGRRRSGVSLLVAAAVCLAILLWPGRRSGDLHRLARGPALSLRAAPGRVLRRRAGRSADLDVVVGMLEGIAPALAVGVTPATAVSTSASLAAVRVTRPGLRHDLLRLAREAQEGGELAPCWAQLYARHRIPGLDDVARAWALSEQLGCPIGDALRTATAMMREQSDLDRRIAAATAGPRATMQLLTALPVLGVAIAALIGVPPWRLYAGSLGAFVLIVGALFVVAGRLLTRRMIRRAAAPAGLP</sequence>
<evidence type="ECO:0000256" key="2">
    <source>
        <dbReference type="ARBA" id="ARBA00022475"/>
    </source>
</evidence>
<evidence type="ECO:0000256" key="6">
    <source>
        <dbReference type="SAM" id="MobiDB-lite"/>
    </source>
</evidence>
<feature type="transmembrane region" description="Helical" evidence="7">
    <location>
        <begin position="238"/>
        <end position="260"/>
    </location>
</feature>
<dbReference type="Proteomes" id="UP000271678">
    <property type="component" value="Unassembled WGS sequence"/>
</dbReference>
<accession>A0A3M9M1B7</accession>
<evidence type="ECO:0000256" key="3">
    <source>
        <dbReference type="ARBA" id="ARBA00022692"/>
    </source>
</evidence>
<comment type="subcellular location">
    <subcellularLocation>
        <location evidence="1">Cell membrane</location>
        <topology evidence="1">Multi-pass membrane protein</topology>
    </subcellularLocation>
</comment>
<evidence type="ECO:0000259" key="8">
    <source>
        <dbReference type="Pfam" id="PF00482"/>
    </source>
</evidence>
<feature type="region of interest" description="Disordered" evidence="6">
    <location>
        <begin position="1"/>
        <end position="35"/>
    </location>
</feature>
<dbReference type="EMBL" id="RJJQ01000023">
    <property type="protein sequence ID" value="RNI18308.1"/>
    <property type="molecule type" value="Genomic_DNA"/>
</dbReference>
<keyword evidence="5 7" id="KW-0472">Membrane</keyword>
<feature type="transmembrane region" description="Helical" evidence="7">
    <location>
        <begin position="101"/>
        <end position="124"/>
    </location>
</feature>
<keyword evidence="3 7" id="KW-0812">Transmembrane</keyword>
<dbReference type="AlphaFoldDB" id="A0A3M9M1B7"/>
<organism evidence="9 10">
    <name type="scientific">Flexivirga caeni</name>
    <dbReference type="NCBI Taxonomy" id="2294115"/>
    <lineage>
        <taxon>Bacteria</taxon>
        <taxon>Bacillati</taxon>
        <taxon>Actinomycetota</taxon>
        <taxon>Actinomycetes</taxon>
        <taxon>Micrococcales</taxon>
        <taxon>Dermacoccaceae</taxon>
        <taxon>Flexivirga</taxon>
    </lineage>
</organism>
<keyword evidence="4 7" id="KW-1133">Transmembrane helix</keyword>
<evidence type="ECO:0000256" key="1">
    <source>
        <dbReference type="ARBA" id="ARBA00004651"/>
    </source>
</evidence>
<dbReference type="GO" id="GO:0005886">
    <property type="term" value="C:plasma membrane"/>
    <property type="evidence" value="ECO:0007669"/>
    <property type="project" value="UniProtKB-SubCell"/>
</dbReference>
<evidence type="ECO:0000313" key="9">
    <source>
        <dbReference type="EMBL" id="RNI18308.1"/>
    </source>
</evidence>
<dbReference type="PANTHER" id="PTHR35007:SF4">
    <property type="entry name" value="CONSERVED TRANSMEMBRANE PROTEIN-RELATED"/>
    <property type="match status" value="1"/>
</dbReference>
<keyword evidence="2" id="KW-1003">Cell membrane</keyword>
<name>A0A3M9M1B7_9MICO</name>
<dbReference type="Pfam" id="PF00482">
    <property type="entry name" value="T2SSF"/>
    <property type="match status" value="1"/>
</dbReference>
<evidence type="ECO:0000256" key="7">
    <source>
        <dbReference type="SAM" id="Phobius"/>
    </source>
</evidence>
<comment type="caution">
    <text evidence="9">The sequence shown here is derived from an EMBL/GenBank/DDBJ whole genome shotgun (WGS) entry which is preliminary data.</text>
</comment>